<keyword evidence="11" id="KW-1185">Reference proteome</keyword>
<dbReference type="InterPro" id="IPR001853">
    <property type="entry name" value="DSBA-like_thioredoxin_dom"/>
</dbReference>
<dbReference type="PANTHER" id="PTHR35891">
    <property type="entry name" value="THIOL:DISULFIDE INTERCHANGE PROTEIN DSBA"/>
    <property type="match status" value="1"/>
</dbReference>
<proteinExistence type="inferred from homology"/>
<dbReference type="Gene3D" id="3.40.30.10">
    <property type="entry name" value="Glutaredoxin"/>
    <property type="match status" value="1"/>
</dbReference>
<dbReference type="Proteomes" id="UP001597033">
    <property type="component" value="Unassembled WGS sequence"/>
</dbReference>
<evidence type="ECO:0000259" key="9">
    <source>
        <dbReference type="PROSITE" id="PS51352"/>
    </source>
</evidence>
<keyword evidence="3 8" id="KW-0732">Signal</keyword>
<evidence type="ECO:0000256" key="1">
    <source>
        <dbReference type="ARBA" id="ARBA00004418"/>
    </source>
</evidence>
<evidence type="ECO:0000256" key="6">
    <source>
        <dbReference type="ARBA" id="ARBA00023284"/>
    </source>
</evidence>
<dbReference type="PROSITE" id="PS51352">
    <property type="entry name" value="THIOREDOXIN_2"/>
    <property type="match status" value="1"/>
</dbReference>
<feature type="domain" description="Thioredoxin" evidence="9">
    <location>
        <begin position="16"/>
        <end position="206"/>
    </location>
</feature>
<evidence type="ECO:0000256" key="8">
    <source>
        <dbReference type="SAM" id="SignalP"/>
    </source>
</evidence>
<dbReference type="SUPFAM" id="SSF52833">
    <property type="entry name" value="Thioredoxin-like"/>
    <property type="match status" value="1"/>
</dbReference>
<protein>
    <recommendedName>
        <fullName evidence="7">Thiol:disulfide interchange protein</fullName>
    </recommendedName>
</protein>
<dbReference type="InterPro" id="IPR036249">
    <property type="entry name" value="Thioredoxin-like_sf"/>
</dbReference>
<keyword evidence="5 7" id="KW-1015">Disulfide bond</keyword>
<dbReference type="CDD" id="cd03019">
    <property type="entry name" value="DsbA_DsbA"/>
    <property type="match status" value="1"/>
</dbReference>
<accession>A0ABW3M3G6</accession>
<keyword evidence="6" id="KW-0676">Redox-active center</keyword>
<dbReference type="InterPro" id="IPR050824">
    <property type="entry name" value="Thiol_disulfide_DsbA"/>
</dbReference>
<evidence type="ECO:0000313" key="10">
    <source>
        <dbReference type="EMBL" id="MFD1043914.1"/>
    </source>
</evidence>
<organism evidence="10 11">
    <name type="scientific">Pseudoxanthomonas kaohsiungensis</name>
    <dbReference type="NCBI Taxonomy" id="283923"/>
    <lineage>
        <taxon>Bacteria</taxon>
        <taxon>Pseudomonadati</taxon>
        <taxon>Pseudomonadota</taxon>
        <taxon>Gammaproteobacteria</taxon>
        <taxon>Lysobacterales</taxon>
        <taxon>Lysobacteraceae</taxon>
        <taxon>Pseudoxanthomonas</taxon>
    </lineage>
</organism>
<gene>
    <name evidence="10" type="ORF">ACFQ2N_16295</name>
</gene>
<feature type="signal peptide" evidence="8">
    <location>
        <begin position="1"/>
        <end position="20"/>
    </location>
</feature>
<feature type="chain" id="PRO_5045732805" description="Thiol:disulfide interchange protein" evidence="8">
    <location>
        <begin position="21"/>
        <end position="215"/>
    </location>
</feature>
<comment type="subcellular location">
    <subcellularLocation>
        <location evidence="1 7">Periplasm</location>
    </subcellularLocation>
</comment>
<dbReference type="EMBL" id="JBHTKN010000016">
    <property type="protein sequence ID" value="MFD1043914.1"/>
    <property type="molecule type" value="Genomic_DNA"/>
</dbReference>
<evidence type="ECO:0000256" key="2">
    <source>
        <dbReference type="ARBA" id="ARBA00005791"/>
    </source>
</evidence>
<dbReference type="InterPro" id="IPR023205">
    <property type="entry name" value="DsbA/DsbL"/>
</dbReference>
<dbReference type="RefSeq" id="WP_162378161.1">
    <property type="nucleotide sequence ID" value="NZ_JBHTKN010000016.1"/>
</dbReference>
<evidence type="ECO:0000256" key="4">
    <source>
        <dbReference type="ARBA" id="ARBA00022764"/>
    </source>
</evidence>
<dbReference type="Pfam" id="PF01323">
    <property type="entry name" value="DSBA"/>
    <property type="match status" value="1"/>
</dbReference>
<evidence type="ECO:0000313" key="11">
    <source>
        <dbReference type="Proteomes" id="UP001597033"/>
    </source>
</evidence>
<reference evidence="11" key="1">
    <citation type="journal article" date="2019" name="Int. J. Syst. Evol. Microbiol.">
        <title>The Global Catalogue of Microorganisms (GCM) 10K type strain sequencing project: providing services to taxonomists for standard genome sequencing and annotation.</title>
        <authorList>
            <consortium name="The Broad Institute Genomics Platform"/>
            <consortium name="The Broad Institute Genome Sequencing Center for Infectious Disease"/>
            <person name="Wu L."/>
            <person name="Ma J."/>
        </authorList>
    </citation>
    <scope>NUCLEOTIDE SEQUENCE [LARGE SCALE GENOMIC DNA]</scope>
    <source>
        <strain evidence="11">CCUG 55854</strain>
    </source>
</reference>
<evidence type="ECO:0000256" key="3">
    <source>
        <dbReference type="ARBA" id="ARBA00022729"/>
    </source>
</evidence>
<dbReference type="PIRSF" id="PIRSF001488">
    <property type="entry name" value="Tdi_protein"/>
    <property type="match status" value="1"/>
</dbReference>
<comment type="similarity">
    <text evidence="2">Belongs to the thioredoxin family. DsbA subfamily.</text>
</comment>
<name>A0ABW3M3G6_9GAMM</name>
<evidence type="ECO:0000256" key="5">
    <source>
        <dbReference type="ARBA" id="ARBA00023157"/>
    </source>
</evidence>
<keyword evidence="4 7" id="KW-0574">Periplasm</keyword>
<dbReference type="InterPro" id="IPR013766">
    <property type="entry name" value="Thioredoxin_domain"/>
</dbReference>
<dbReference type="PANTHER" id="PTHR35891:SF2">
    <property type="entry name" value="THIOL:DISULFIDE INTERCHANGE PROTEIN DSBA"/>
    <property type="match status" value="1"/>
</dbReference>
<evidence type="ECO:0000256" key="7">
    <source>
        <dbReference type="PIRNR" id="PIRNR001488"/>
    </source>
</evidence>
<sequence>MKAVLTGLLLAALAWLPAAAAAPAGSAPQAGHDYIELPAARSWAARPGRIEVAEVFGYSCPHCAHLEPLLAEWKAKLPRDVDFVAVPAAFGGPWDTWARAYFAASSLGLMPRAHKATFDAVHRSGSLPRNPSATELAAFFAGYGVDAASFQAAMADPKVDAQVRQAAALAQAWELEGTPALVVAGRYRVLGHDFEDMLRIADWLIARERQAGRKP</sequence>
<comment type="caution">
    <text evidence="10">The sequence shown here is derived from an EMBL/GenBank/DDBJ whole genome shotgun (WGS) entry which is preliminary data.</text>
</comment>